<accession>A0ABY4GET9</accession>
<dbReference type="EMBL" id="CP095065">
    <property type="protein sequence ID" value="UOQ69362.1"/>
    <property type="molecule type" value="Genomic_DNA"/>
</dbReference>
<sequence>MLEYFPVSLAGPGGAAALTPVNLAGLDAKQLASLLVEPPAQLLVDCGSLFAPHPLGIGHFVSLLLNMRRRRTDIWLCNVDPVLHECLHQLKLGALFHLPA</sequence>
<keyword evidence="2" id="KW-1185">Reference proteome</keyword>
<keyword evidence="1" id="KW-0614">Plasmid</keyword>
<geneLocation type="plasmid" evidence="1 2">
    <name>unnamed4</name>
</geneLocation>
<dbReference type="InterPro" id="IPR036513">
    <property type="entry name" value="STAS_dom_sf"/>
</dbReference>
<proteinExistence type="predicted"/>
<dbReference type="RefSeq" id="WP_245127112.1">
    <property type="nucleotide sequence ID" value="NZ_CP095065.1"/>
</dbReference>
<protein>
    <recommendedName>
        <fullName evidence="3">STAS domain-containing protein</fullName>
    </recommendedName>
</protein>
<reference evidence="1" key="1">
    <citation type="submission" date="2022-04" db="EMBL/GenBank/DDBJ databases">
        <title>Hymenobacter sp. isolated from the air.</title>
        <authorList>
            <person name="Won M."/>
            <person name="Lee C.-M."/>
            <person name="Woen H.-Y."/>
            <person name="Kwon S.-W."/>
        </authorList>
    </citation>
    <scope>NUCLEOTIDE SEQUENCE</scope>
    <source>
        <strain evidence="1">5420S-77</strain>
        <plasmid evidence="1">unnamed4</plasmid>
    </source>
</reference>
<evidence type="ECO:0000313" key="1">
    <source>
        <dbReference type="EMBL" id="UOQ69362.1"/>
    </source>
</evidence>
<dbReference type="SUPFAM" id="SSF52091">
    <property type="entry name" value="SpoIIaa-like"/>
    <property type="match status" value="1"/>
</dbReference>
<gene>
    <name evidence="1" type="ORF">MUN86_27085</name>
</gene>
<evidence type="ECO:0008006" key="3">
    <source>
        <dbReference type="Google" id="ProtNLM"/>
    </source>
</evidence>
<organism evidence="1 2">
    <name type="scientific">Hymenobacter volaticus</name>
    <dbReference type="NCBI Taxonomy" id="2932254"/>
    <lineage>
        <taxon>Bacteria</taxon>
        <taxon>Pseudomonadati</taxon>
        <taxon>Bacteroidota</taxon>
        <taxon>Cytophagia</taxon>
        <taxon>Cytophagales</taxon>
        <taxon>Hymenobacteraceae</taxon>
        <taxon>Hymenobacter</taxon>
    </lineage>
</organism>
<evidence type="ECO:0000313" key="2">
    <source>
        <dbReference type="Proteomes" id="UP000830401"/>
    </source>
</evidence>
<dbReference type="Proteomes" id="UP000830401">
    <property type="component" value="Plasmid unnamed4"/>
</dbReference>
<name>A0ABY4GET9_9BACT</name>
<dbReference type="Gene3D" id="3.30.750.24">
    <property type="entry name" value="STAS domain"/>
    <property type="match status" value="1"/>
</dbReference>